<keyword evidence="4 7" id="KW-0812">Transmembrane</keyword>
<feature type="transmembrane region" description="Helical" evidence="7">
    <location>
        <begin position="114"/>
        <end position="139"/>
    </location>
</feature>
<feature type="transmembrane region" description="Helical" evidence="7">
    <location>
        <begin position="518"/>
        <end position="546"/>
    </location>
</feature>
<feature type="transmembrane region" description="Helical" evidence="7">
    <location>
        <begin position="566"/>
        <end position="595"/>
    </location>
</feature>
<dbReference type="Pfam" id="PF02714">
    <property type="entry name" value="RSN1_7TM"/>
    <property type="match status" value="1"/>
</dbReference>
<evidence type="ECO:0000256" key="6">
    <source>
        <dbReference type="ARBA" id="ARBA00023136"/>
    </source>
</evidence>
<keyword evidence="3" id="KW-0813">Transport</keyword>
<feature type="transmembrane region" description="Helical" evidence="7">
    <location>
        <begin position="431"/>
        <end position="455"/>
    </location>
</feature>
<name>A0A1E4TNE1_PACTA</name>
<dbReference type="STRING" id="669874.A0A1E4TNE1"/>
<dbReference type="Pfam" id="PF13967">
    <property type="entry name" value="RSN1_TM"/>
    <property type="match status" value="1"/>
</dbReference>
<dbReference type="EMBL" id="KV454018">
    <property type="protein sequence ID" value="ODV93242.1"/>
    <property type="molecule type" value="Genomic_DNA"/>
</dbReference>
<feature type="transmembrane region" description="Helical" evidence="7">
    <location>
        <begin position="475"/>
        <end position="497"/>
    </location>
</feature>
<dbReference type="InterPro" id="IPR003864">
    <property type="entry name" value="CSC1/OSCA1-like_7TM"/>
</dbReference>
<sequence length="1225" mass="139591">MESRNVSLSSHEAHIFDFLNTSQSGSAHKSSGISLRTFLSSLIFSILWFFAEIGLFSYLRPKLQEIYQPKCKTIVTESKKIESLQDDFFAWVKPTINEFSIEDYLSYGLDAYLFLRYLMVLLTMFICSAVLNIVILLPINYTGNVENSNVHGLDTLSMSNISPEKNERYVAHFIMSLLTIIWFHYLLLYELNYYYSTKGKFISRINTLSTVLINNVPKNLQNKNIIEGIFNRLPGDIEHIWFIYDAQKLNKLSDLTTNFINELEWAECRLIAERLNSIRLSNYNRNTKKKEIVNPNNDHIIPLNYRLYQYNEVTPTLNLPIKIWKSEIVIPGLSKRVDAIEYSSTQLLKNLMIIEDLKDKLLTDTKQRTDKILIEFSDAVSAHITNQILLSENRSEMNCTISDVNIKDIIWANVTNDSTWMSLIRKISARTLTIIVIIGWVVPVAAVGLVSQLPYLTVLFPVLQWLNDLPDYAKGLISGILPTLALTLLTEIVLIIFRFLSWWKGKFTGAELELNLQIWLFIFLFIHLFLVVTISSGFTVIFQNLINNPVSIPTLLATNLPKASNFFFSYFVVRGLAYSGNMLLQINMLYWKYIYYPLVDKTPRQKYQRQIELPKLQWGSIYPYFSVLGCISIVYSIISPLILIICTITFFLVLSSYKYCLRYIYDSNNERETYGKFYPIALLQLYAGVYCLELSLIGLFMLQNCVRLALLMSIVLVFTIYANIKIKKKYSHSLPFVTAKDIENLTTFPKNYERTNEKCSANENNVELQDLETNNGLSNQQRQQQQILTEDSKVKNKGSCKEDILYSSSDLIKPVIWIPRDNYGISDKEIARLRAKGLEVTNQGCTFLIFGEDCDDGGDEGEEEVEEAQDMPCNPLRSSECSPVPALASSFIEDFKKEPSLFSASSTPSGVSFSEEGLKLTINERYDNPGLKSNFYIMFGKVEVVLKAAPGRGVISSFYLQSDSLDEIDWEWFGGDPYEAQTNFFSKGNTTTYDRGGYHSVSEPQHLFHRYTIDWTESSLTWYIDGIPIRTLLNTSSEGYPQTPMAIFASLWSGGDEENSPGTIDWAGGITDYNNAPFSMMISKVIVIDYSSGTEYHYSDNSGSWSSIEATGGKINDRVVEANREFASLVGCLPDENDVTPPQFINHPEDGAENRKEYSGPRVSDNFVNRNTQEWPFQTVIDNSKSSSNLTNSKNFTTEQSGAAKSFSNSYLFALTLMSFIAIIN</sequence>
<accession>A0A1E4TNE1</accession>
<feature type="transmembrane region" description="Helical" evidence="7">
    <location>
        <begin position="641"/>
        <end position="665"/>
    </location>
</feature>
<dbReference type="Gene3D" id="2.60.120.200">
    <property type="match status" value="1"/>
</dbReference>
<dbReference type="GO" id="GO:0004553">
    <property type="term" value="F:hydrolase activity, hydrolyzing O-glycosyl compounds"/>
    <property type="evidence" value="ECO:0007669"/>
    <property type="project" value="InterPro"/>
</dbReference>
<evidence type="ECO:0000313" key="9">
    <source>
        <dbReference type="EMBL" id="ODV93242.1"/>
    </source>
</evidence>
<protein>
    <recommendedName>
        <fullName evidence="8">GH16 domain-containing protein</fullName>
    </recommendedName>
</protein>
<dbReference type="InterPro" id="IPR027815">
    <property type="entry name" value="CSC1/OSCA1-like_cyt"/>
</dbReference>
<proteinExistence type="inferred from homology"/>
<dbReference type="InterPro" id="IPR013320">
    <property type="entry name" value="ConA-like_dom_sf"/>
</dbReference>
<evidence type="ECO:0000256" key="1">
    <source>
        <dbReference type="ARBA" id="ARBA00004141"/>
    </source>
</evidence>
<dbReference type="InterPro" id="IPR045122">
    <property type="entry name" value="Csc1-like"/>
</dbReference>
<evidence type="ECO:0000256" key="3">
    <source>
        <dbReference type="ARBA" id="ARBA00022448"/>
    </source>
</evidence>
<keyword evidence="10" id="KW-1185">Reference proteome</keyword>
<dbReference type="GO" id="GO:0005975">
    <property type="term" value="P:carbohydrate metabolic process"/>
    <property type="evidence" value="ECO:0007669"/>
    <property type="project" value="InterPro"/>
</dbReference>
<dbReference type="Pfam" id="PF12621">
    <property type="entry name" value="PHM7_ext"/>
    <property type="match status" value="1"/>
</dbReference>
<dbReference type="Pfam" id="PF14703">
    <property type="entry name" value="PHM7_cyt"/>
    <property type="match status" value="1"/>
</dbReference>
<evidence type="ECO:0000256" key="2">
    <source>
        <dbReference type="ARBA" id="ARBA00007779"/>
    </source>
</evidence>
<comment type="subcellular location">
    <subcellularLocation>
        <location evidence="1">Membrane</location>
        <topology evidence="1">Multi-pass membrane protein</topology>
    </subcellularLocation>
</comment>
<gene>
    <name evidence="9" type="ORF">PACTADRAFT_18741</name>
</gene>
<dbReference type="PROSITE" id="PS51762">
    <property type="entry name" value="GH16_2"/>
    <property type="match status" value="1"/>
</dbReference>
<dbReference type="Proteomes" id="UP000094236">
    <property type="component" value="Unassembled WGS sequence"/>
</dbReference>
<keyword evidence="6 7" id="KW-0472">Membrane</keyword>
<feature type="transmembrane region" description="Helical" evidence="7">
    <location>
        <begin position="677"/>
        <end position="700"/>
    </location>
</feature>
<dbReference type="OrthoDB" id="4781at2759"/>
<dbReference type="GO" id="GO:0005227">
    <property type="term" value="F:calcium-activated cation channel activity"/>
    <property type="evidence" value="ECO:0007669"/>
    <property type="project" value="InterPro"/>
</dbReference>
<dbReference type="CDD" id="cd02183">
    <property type="entry name" value="GH16_fungal_CRH1_transglycosylase"/>
    <property type="match status" value="1"/>
</dbReference>
<feature type="transmembrane region" description="Helical" evidence="7">
    <location>
        <begin position="169"/>
        <end position="188"/>
    </location>
</feature>
<reference evidence="10" key="1">
    <citation type="submission" date="2016-05" db="EMBL/GenBank/DDBJ databases">
        <title>Comparative genomics of biotechnologically important yeasts.</title>
        <authorList>
            <consortium name="DOE Joint Genome Institute"/>
            <person name="Riley R."/>
            <person name="Haridas S."/>
            <person name="Wolfe K.H."/>
            <person name="Lopes M.R."/>
            <person name="Hittinger C.T."/>
            <person name="Goker M."/>
            <person name="Salamov A."/>
            <person name="Wisecaver J."/>
            <person name="Long T.M."/>
            <person name="Aerts A.L."/>
            <person name="Barry K."/>
            <person name="Choi C."/>
            <person name="Clum A."/>
            <person name="Coughlan A.Y."/>
            <person name="Deshpande S."/>
            <person name="Douglass A.P."/>
            <person name="Hanson S.J."/>
            <person name="Klenk H.-P."/>
            <person name="Labutti K."/>
            <person name="Lapidus A."/>
            <person name="Lindquist E."/>
            <person name="Lipzen A."/>
            <person name="Meier-Kolthoff J.P."/>
            <person name="Ohm R.A."/>
            <person name="Otillar R.P."/>
            <person name="Pangilinan J."/>
            <person name="Peng Y."/>
            <person name="Rokas A."/>
            <person name="Rosa C.A."/>
            <person name="Scheuner C."/>
            <person name="Sibirny A.A."/>
            <person name="Slot J.C."/>
            <person name="Stielow J.B."/>
            <person name="Sun H."/>
            <person name="Kurtzman C.P."/>
            <person name="Blackwell M."/>
            <person name="Grigoriev I.V."/>
            <person name="Jeffries T.W."/>
        </authorList>
    </citation>
    <scope>NUCLEOTIDE SEQUENCE [LARGE SCALE GENOMIC DNA]</scope>
    <source>
        <strain evidence="10">NRRL Y-2460</strain>
    </source>
</reference>
<evidence type="ECO:0000313" key="10">
    <source>
        <dbReference type="Proteomes" id="UP000094236"/>
    </source>
</evidence>
<dbReference type="SUPFAM" id="SSF49899">
    <property type="entry name" value="Concanavalin A-like lectins/glucanases"/>
    <property type="match status" value="1"/>
</dbReference>
<comment type="similarity">
    <text evidence="2">Belongs to the CSC1 (TC 1.A.17) family.</text>
</comment>
<dbReference type="InterPro" id="IPR022257">
    <property type="entry name" value="PHM7_ext"/>
</dbReference>
<organism evidence="9 10">
    <name type="scientific">Pachysolen tannophilus NRRL Y-2460</name>
    <dbReference type="NCBI Taxonomy" id="669874"/>
    <lineage>
        <taxon>Eukaryota</taxon>
        <taxon>Fungi</taxon>
        <taxon>Dikarya</taxon>
        <taxon>Ascomycota</taxon>
        <taxon>Saccharomycotina</taxon>
        <taxon>Pichiomycetes</taxon>
        <taxon>Pachysolenaceae</taxon>
        <taxon>Pachysolen</taxon>
    </lineage>
</organism>
<evidence type="ECO:0000256" key="7">
    <source>
        <dbReference type="SAM" id="Phobius"/>
    </source>
</evidence>
<dbReference type="AlphaFoldDB" id="A0A1E4TNE1"/>
<feature type="domain" description="GH16" evidence="8">
    <location>
        <begin position="877"/>
        <end position="1075"/>
    </location>
</feature>
<feature type="transmembrane region" description="Helical" evidence="7">
    <location>
        <begin position="706"/>
        <end position="724"/>
    </location>
</feature>
<dbReference type="Pfam" id="PF00722">
    <property type="entry name" value="Glyco_hydro_16"/>
    <property type="match status" value="1"/>
</dbReference>
<evidence type="ECO:0000256" key="5">
    <source>
        <dbReference type="ARBA" id="ARBA00022989"/>
    </source>
</evidence>
<dbReference type="GO" id="GO:0005886">
    <property type="term" value="C:plasma membrane"/>
    <property type="evidence" value="ECO:0007669"/>
    <property type="project" value="TreeGrafter"/>
</dbReference>
<dbReference type="PANTHER" id="PTHR13018">
    <property type="entry name" value="PROBABLE MEMBRANE PROTEIN DUF221-RELATED"/>
    <property type="match status" value="1"/>
</dbReference>
<dbReference type="GO" id="GO:0031505">
    <property type="term" value="P:fungal-type cell wall organization"/>
    <property type="evidence" value="ECO:0007669"/>
    <property type="project" value="UniProtKB-ARBA"/>
</dbReference>
<evidence type="ECO:0000256" key="4">
    <source>
        <dbReference type="ARBA" id="ARBA00022692"/>
    </source>
</evidence>
<feature type="transmembrane region" description="Helical" evidence="7">
    <location>
        <begin position="38"/>
        <end position="59"/>
    </location>
</feature>
<keyword evidence="5 7" id="KW-1133">Transmembrane helix</keyword>
<dbReference type="InterPro" id="IPR000757">
    <property type="entry name" value="Beta-glucanase-like"/>
</dbReference>
<dbReference type="PANTHER" id="PTHR13018:SF20">
    <property type="entry name" value="SPORULATION-SPECIFIC PROTEIN 75"/>
    <property type="match status" value="1"/>
</dbReference>
<evidence type="ECO:0000259" key="8">
    <source>
        <dbReference type="PROSITE" id="PS51762"/>
    </source>
</evidence>
<dbReference type="InterPro" id="IPR032880">
    <property type="entry name" value="CSC1/OSCA1-like_N"/>
</dbReference>